<evidence type="ECO:0000256" key="10">
    <source>
        <dbReference type="ARBA" id="ARBA00044737"/>
    </source>
</evidence>
<evidence type="ECO:0000256" key="8">
    <source>
        <dbReference type="ARBA" id="ARBA00023098"/>
    </source>
</evidence>
<comment type="pathway">
    <text evidence="3">Sphingolipid metabolism.</text>
</comment>
<dbReference type="PANTHER" id="PTHR43550">
    <property type="entry name" value="3-KETODIHYDROSPHINGOSINE REDUCTASE"/>
    <property type="match status" value="1"/>
</dbReference>
<sequence>MASIFDLGFWTIASIIVGLLVLLPSIMGLFGGNKFDVKGKTVLITGASEGMGRSAAVQLAQKGANVIIVSRNVGKLEQALAAVKASAASPSTQRFHYISADLAEEEAADRVIAEAIVWNKGEAPDVVWCVAGGSHPSLFLDTPKSVMRQQMNLNYWSCSDMAHAILRQWLALDKVGRSGTKHLVFTSSVLGLFTVVGYSPYSPGKAAVKSLSDTLAHELLLYGDSVKIHTVFPGTIDSPGLQNENKTKPKITQIMEEGDPVQTPDEVAAKSIKGLENGEYLIVVGFLGQAMRACSWAGAARNNWLWDTLLTWVVAPIMFFIKMDLDGKVRSYGKKHGHPSTYSKTA</sequence>
<evidence type="ECO:0000256" key="6">
    <source>
        <dbReference type="ARBA" id="ARBA00022919"/>
    </source>
</evidence>
<dbReference type="HOGENOM" id="CLU_010194_3_0_1"/>
<dbReference type="GO" id="GO:0030148">
    <property type="term" value="P:sphingolipid biosynthetic process"/>
    <property type="evidence" value="ECO:0007669"/>
    <property type="project" value="InterPro"/>
</dbReference>
<gene>
    <name evidence="13" type="ORF">MBM_03708</name>
</gene>
<evidence type="ECO:0000256" key="12">
    <source>
        <dbReference type="SAM" id="Phobius"/>
    </source>
</evidence>
<evidence type="ECO:0000256" key="2">
    <source>
        <dbReference type="ARBA" id="ARBA00004760"/>
    </source>
</evidence>
<dbReference type="InterPro" id="IPR036291">
    <property type="entry name" value="NAD(P)-bd_dom_sf"/>
</dbReference>
<proteinExistence type="predicted"/>
<dbReference type="KEGG" id="mbe:MBM_03708"/>
<keyword evidence="12" id="KW-0472">Membrane</keyword>
<dbReference type="InterPro" id="IPR045022">
    <property type="entry name" value="KDSR-like"/>
</dbReference>
<dbReference type="GO" id="GO:0047560">
    <property type="term" value="F:3-dehydrosphinganine reductase activity"/>
    <property type="evidence" value="ECO:0007669"/>
    <property type="project" value="UniProtKB-EC"/>
</dbReference>
<dbReference type="RefSeq" id="XP_007291597.1">
    <property type="nucleotide sequence ID" value="XM_007291535.1"/>
</dbReference>
<name>K1WY29_MARBU</name>
<keyword evidence="6" id="KW-0746">Sphingolipid metabolism</keyword>
<keyword evidence="12" id="KW-0812">Transmembrane</keyword>
<organism evidence="13 14">
    <name type="scientific">Marssonina brunnea f. sp. multigermtubi (strain MB_m1)</name>
    <name type="common">Marssonina leaf spot fungus</name>
    <dbReference type="NCBI Taxonomy" id="1072389"/>
    <lineage>
        <taxon>Eukaryota</taxon>
        <taxon>Fungi</taxon>
        <taxon>Dikarya</taxon>
        <taxon>Ascomycota</taxon>
        <taxon>Pezizomycotina</taxon>
        <taxon>Leotiomycetes</taxon>
        <taxon>Helotiales</taxon>
        <taxon>Drepanopezizaceae</taxon>
        <taxon>Drepanopeziza</taxon>
    </lineage>
</organism>
<dbReference type="OMA" id="ICGVFEE"/>
<dbReference type="GO" id="GO:0005789">
    <property type="term" value="C:endoplasmic reticulum membrane"/>
    <property type="evidence" value="ECO:0007669"/>
    <property type="project" value="TreeGrafter"/>
</dbReference>
<keyword evidence="5" id="KW-0521">NADP</keyword>
<feature type="transmembrane region" description="Helical" evidence="12">
    <location>
        <begin position="12"/>
        <end position="30"/>
    </location>
</feature>
<dbReference type="InterPro" id="IPR002347">
    <property type="entry name" value="SDR_fam"/>
</dbReference>
<evidence type="ECO:0000256" key="4">
    <source>
        <dbReference type="ARBA" id="ARBA00022824"/>
    </source>
</evidence>
<evidence type="ECO:0000256" key="11">
    <source>
        <dbReference type="ARBA" id="ARBA00048930"/>
    </source>
</evidence>
<keyword evidence="8" id="KW-0443">Lipid metabolism</keyword>
<keyword evidence="7" id="KW-0560">Oxidoreductase</keyword>
<evidence type="ECO:0000256" key="9">
    <source>
        <dbReference type="ARBA" id="ARBA00026112"/>
    </source>
</evidence>
<accession>K1WY29</accession>
<comment type="subcellular location">
    <subcellularLocation>
        <location evidence="1">Endoplasmic reticulum</location>
    </subcellularLocation>
</comment>
<dbReference type="GeneID" id="18759643"/>
<evidence type="ECO:0000256" key="7">
    <source>
        <dbReference type="ARBA" id="ARBA00023002"/>
    </source>
</evidence>
<dbReference type="InParanoid" id="K1WY29"/>
<keyword evidence="14" id="KW-1185">Reference proteome</keyword>
<dbReference type="Gene3D" id="3.40.50.720">
    <property type="entry name" value="NAD(P)-binding Rossmann-like Domain"/>
    <property type="match status" value="1"/>
</dbReference>
<dbReference type="PANTHER" id="PTHR43550:SF3">
    <property type="entry name" value="3-KETODIHYDROSPHINGOSINE REDUCTASE"/>
    <property type="match status" value="1"/>
</dbReference>
<evidence type="ECO:0000256" key="3">
    <source>
        <dbReference type="ARBA" id="ARBA00004991"/>
    </source>
</evidence>
<keyword evidence="4" id="KW-0256">Endoplasmic reticulum</keyword>
<dbReference type="EMBL" id="JH921434">
    <property type="protein sequence ID" value="EKD17936.1"/>
    <property type="molecule type" value="Genomic_DNA"/>
</dbReference>
<evidence type="ECO:0000313" key="14">
    <source>
        <dbReference type="Proteomes" id="UP000006753"/>
    </source>
</evidence>
<comment type="pathway">
    <text evidence="2">Lipid metabolism; sphingolipid metabolism.</text>
</comment>
<evidence type="ECO:0000256" key="1">
    <source>
        <dbReference type="ARBA" id="ARBA00004240"/>
    </source>
</evidence>
<dbReference type="eggNOG" id="KOG1210">
    <property type="taxonomic scope" value="Eukaryota"/>
</dbReference>
<dbReference type="OrthoDB" id="10267115at2759"/>
<comment type="function">
    <text evidence="10">Catalyzes the reduction of 3'-oxosphinganine (3-ketodihydrosphingosine/KDS) to sphinganine (dihydrosphingosine/DHS), the second step of de novo sphingolipid biosynthesis.</text>
</comment>
<dbReference type="AlphaFoldDB" id="K1WY29"/>
<dbReference type="FunCoup" id="K1WY29">
    <property type="interactions" value="99"/>
</dbReference>
<dbReference type="EC" id="1.1.1.102" evidence="9"/>
<dbReference type="Proteomes" id="UP000006753">
    <property type="component" value="Unassembled WGS sequence"/>
</dbReference>
<dbReference type="STRING" id="1072389.K1WY29"/>
<evidence type="ECO:0000313" key="13">
    <source>
        <dbReference type="EMBL" id="EKD17936.1"/>
    </source>
</evidence>
<dbReference type="Pfam" id="PF00106">
    <property type="entry name" value="adh_short"/>
    <property type="match status" value="1"/>
</dbReference>
<dbReference type="PRINTS" id="PR00081">
    <property type="entry name" value="GDHRDH"/>
</dbReference>
<keyword evidence="12" id="KW-1133">Transmembrane helix</keyword>
<reference evidence="13 14" key="1">
    <citation type="journal article" date="2012" name="BMC Genomics">
        <title>Sequencing the genome of Marssonina brunnea reveals fungus-poplar co-evolution.</title>
        <authorList>
            <person name="Zhu S."/>
            <person name="Cao Y.-Z."/>
            <person name="Jiang C."/>
            <person name="Tan B.-Y."/>
            <person name="Wang Z."/>
            <person name="Feng S."/>
            <person name="Zhang L."/>
            <person name="Su X.-H."/>
            <person name="Brejova B."/>
            <person name="Vinar T."/>
            <person name="Xu M."/>
            <person name="Wang M.-X."/>
            <person name="Zhang S.-G."/>
            <person name="Huang M.-R."/>
            <person name="Wu R."/>
            <person name="Zhou Y."/>
        </authorList>
    </citation>
    <scope>NUCLEOTIDE SEQUENCE [LARGE SCALE GENOMIC DNA]</scope>
    <source>
        <strain evidence="13 14">MB_m1</strain>
    </source>
</reference>
<protein>
    <recommendedName>
        <fullName evidence="9">3-dehydrosphinganine reductase</fullName>
        <ecNumber evidence="9">1.1.1.102</ecNumber>
    </recommendedName>
</protein>
<comment type="catalytic activity">
    <reaction evidence="11">
        <text>sphinganine + NADP(+) = 3-oxosphinganine + NADPH + H(+)</text>
        <dbReference type="Rhea" id="RHEA:22640"/>
        <dbReference type="ChEBI" id="CHEBI:15378"/>
        <dbReference type="ChEBI" id="CHEBI:57783"/>
        <dbReference type="ChEBI" id="CHEBI:57817"/>
        <dbReference type="ChEBI" id="CHEBI:58299"/>
        <dbReference type="ChEBI" id="CHEBI:58349"/>
        <dbReference type="EC" id="1.1.1.102"/>
    </reaction>
    <physiologicalReaction direction="right-to-left" evidence="11">
        <dbReference type="Rhea" id="RHEA:22642"/>
    </physiologicalReaction>
</comment>
<dbReference type="CDD" id="cd08939">
    <property type="entry name" value="KDSR-like_SDR_c"/>
    <property type="match status" value="1"/>
</dbReference>
<evidence type="ECO:0000256" key="5">
    <source>
        <dbReference type="ARBA" id="ARBA00022857"/>
    </source>
</evidence>
<dbReference type="GO" id="GO:0006666">
    <property type="term" value="P:3-keto-sphinganine metabolic process"/>
    <property type="evidence" value="ECO:0007669"/>
    <property type="project" value="InterPro"/>
</dbReference>
<dbReference type="SUPFAM" id="SSF51735">
    <property type="entry name" value="NAD(P)-binding Rossmann-fold domains"/>
    <property type="match status" value="1"/>
</dbReference>